<dbReference type="EMBL" id="JACHXW010000004">
    <property type="protein sequence ID" value="MBB3151687.1"/>
    <property type="molecule type" value="Genomic_DNA"/>
</dbReference>
<dbReference type="AlphaFoldDB" id="A0A7W5C675"/>
<accession>A0A7W5C675</accession>
<feature type="chain" id="PRO_5039049275" description="GerMN domain-containing protein" evidence="1">
    <location>
        <begin position="19"/>
        <end position="192"/>
    </location>
</feature>
<sequence>MKKAYIFTFLLSASLLTACGNSAVEAKVTALPASINEATNEPQATPIPSPEVTIAPSEIPVQDNAEHTDEVIVDAEIDTSVFAFAQSVDITDARDTNKHIDLVVNMSEELTPALATQHVFLQTYDFLQQKDIEGADTITIGVMNGKFRVTQITVDCKKFVAGENLLTSVMAASKIDKMDDVVVQFGKETGFW</sequence>
<protein>
    <recommendedName>
        <fullName evidence="4">GerMN domain-containing protein</fullName>
    </recommendedName>
</protein>
<comment type="caution">
    <text evidence="2">The sequence shown here is derived from an EMBL/GenBank/DDBJ whole genome shotgun (WGS) entry which is preliminary data.</text>
</comment>
<organism evidence="2 3">
    <name type="scientific">Paenibacillus endophyticus</name>
    <dbReference type="NCBI Taxonomy" id="1294268"/>
    <lineage>
        <taxon>Bacteria</taxon>
        <taxon>Bacillati</taxon>
        <taxon>Bacillota</taxon>
        <taxon>Bacilli</taxon>
        <taxon>Bacillales</taxon>
        <taxon>Paenibacillaceae</taxon>
        <taxon>Paenibacillus</taxon>
    </lineage>
</organism>
<keyword evidence="3" id="KW-1185">Reference proteome</keyword>
<evidence type="ECO:0000313" key="2">
    <source>
        <dbReference type="EMBL" id="MBB3151687.1"/>
    </source>
</evidence>
<evidence type="ECO:0008006" key="4">
    <source>
        <dbReference type="Google" id="ProtNLM"/>
    </source>
</evidence>
<evidence type="ECO:0000256" key="1">
    <source>
        <dbReference type="SAM" id="SignalP"/>
    </source>
</evidence>
<keyword evidence="1" id="KW-0732">Signal</keyword>
<gene>
    <name evidence="2" type="ORF">FHS16_001733</name>
</gene>
<feature type="signal peptide" evidence="1">
    <location>
        <begin position="1"/>
        <end position="18"/>
    </location>
</feature>
<reference evidence="2 3" key="1">
    <citation type="submission" date="2020-08" db="EMBL/GenBank/DDBJ databases">
        <title>Genomic Encyclopedia of Type Strains, Phase III (KMG-III): the genomes of soil and plant-associated and newly described type strains.</title>
        <authorList>
            <person name="Whitman W."/>
        </authorList>
    </citation>
    <scope>NUCLEOTIDE SEQUENCE [LARGE SCALE GENOMIC DNA]</scope>
    <source>
        <strain evidence="2 3">CECT 8234</strain>
    </source>
</reference>
<dbReference type="Proteomes" id="UP000518605">
    <property type="component" value="Unassembled WGS sequence"/>
</dbReference>
<name>A0A7W5C675_9BACL</name>
<dbReference type="RefSeq" id="WP_183560889.1">
    <property type="nucleotide sequence ID" value="NZ_CBCSLB010000011.1"/>
</dbReference>
<evidence type="ECO:0000313" key="3">
    <source>
        <dbReference type="Proteomes" id="UP000518605"/>
    </source>
</evidence>
<proteinExistence type="predicted"/>
<dbReference type="PROSITE" id="PS51257">
    <property type="entry name" value="PROKAR_LIPOPROTEIN"/>
    <property type="match status" value="1"/>
</dbReference>